<protein>
    <recommendedName>
        <fullName evidence="3">Syntaxin 6/10/61 N-terminal domain-containing protein</fullName>
    </recommendedName>
</protein>
<evidence type="ECO:0000313" key="4">
    <source>
        <dbReference type="EMBL" id="CAK8673689.1"/>
    </source>
</evidence>
<dbReference type="Proteomes" id="UP001642483">
    <property type="component" value="Unassembled WGS sequence"/>
</dbReference>
<dbReference type="CDD" id="cd21443">
    <property type="entry name" value="SNARE_NTD_STX6_STX10"/>
    <property type="match status" value="1"/>
</dbReference>
<dbReference type="InterPro" id="IPR010989">
    <property type="entry name" value="SNARE"/>
</dbReference>
<evidence type="ECO:0000313" key="5">
    <source>
        <dbReference type="Proteomes" id="UP001642483"/>
    </source>
</evidence>
<keyword evidence="1" id="KW-0653">Protein transport</keyword>
<proteinExistence type="predicted"/>
<feature type="domain" description="Syntaxin 6/10/61 N-terminal" evidence="3">
    <location>
        <begin position="5"/>
        <end position="71"/>
    </location>
</feature>
<organism evidence="4 5">
    <name type="scientific">Clavelina lepadiformis</name>
    <name type="common">Light-bulb sea squirt</name>
    <name type="synonym">Ascidia lepadiformis</name>
    <dbReference type="NCBI Taxonomy" id="159417"/>
    <lineage>
        <taxon>Eukaryota</taxon>
        <taxon>Metazoa</taxon>
        <taxon>Chordata</taxon>
        <taxon>Tunicata</taxon>
        <taxon>Ascidiacea</taxon>
        <taxon>Aplousobranchia</taxon>
        <taxon>Clavelinidae</taxon>
        <taxon>Clavelina</taxon>
    </lineage>
</organism>
<dbReference type="SUPFAM" id="SSF47661">
    <property type="entry name" value="t-snare proteins"/>
    <property type="match status" value="1"/>
</dbReference>
<comment type="caution">
    <text evidence="4">The sequence shown here is derived from an EMBL/GenBank/DDBJ whole genome shotgun (WGS) entry which is preliminary data.</text>
</comment>
<keyword evidence="1" id="KW-0813">Transport</keyword>
<dbReference type="Pfam" id="PF09177">
    <property type="entry name" value="STX6_10_61_N"/>
    <property type="match status" value="1"/>
</dbReference>
<dbReference type="InterPro" id="IPR015260">
    <property type="entry name" value="Syntaxin-6/10/61_N"/>
</dbReference>
<name>A0ABP0F1U4_CLALP</name>
<evidence type="ECO:0000256" key="2">
    <source>
        <dbReference type="ARBA" id="ARBA00046280"/>
    </source>
</evidence>
<evidence type="ECO:0000259" key="3">
    <source>
        <dbReference type="Pfam" id="PF09177"/>
    </source>
</evidence>
<comment type="subcellular location">
    <subcellularLocation>
        <location evidence="2">Endomembrane system</location>
        <topology evidence="2">Single-pass type IV membrane protein</topology>
    </subcellularLocation>
</comment>
<sequence>MSVEDPFFVVKNEVEKSVNNCRELQHQWRDMLNDNSDLKRDNYDRISNELRNGLRSIEWDLEDLDETIDILVNS</sequence>
<accession>A0ABP0F1U4</accession>
<evidence type="ECO:0000256" key="1">
    <source>
        <dbReference type="ARBA" id="ARBA00022927"/>
    </source>
</evidence>
<gene>
    <name evidence="4" type="ORF">CVLEPA_LOCUS3453</name>
</gene>
<reference evidence="4 5" key="1">
    <citation type="submission" date="2024-02" db="EMBL/GenBank/DDBJ databases">
        <authorList>
            <person name="Daric V."/>
            <person name="Darras S."/>
        </authorList>
    </citation>
    <scope>NUCLEOTIDE SEQUENCE [LARGE SCALE GENOMIC DNA]</scope>
</reference>
<dbReference type="Gene3D" id="1.20.58.90">
    <property type="match status" value="1"/>
</dbReference>
<dbReference type="EMBL" id="CAWYQH010000002">
    <property type="protein sequence ID" value="CAK8673689.1"/>
    <property type="molecule type" value="Genomic_DNA"/>
</dbReference>
<keyword evidence="5" id="KW-1185">Reference proteome</keyword>